<dbReference type="Proteomes" id="UP001500305">
    <property type="component" value="Unassembled WGS sequence"/>
</dbReference>
<evidence type="ECO:0000256" key="1">
    <source>
        <dbReference type="SAM" id="MobiDB-lite"/>
    </source>
</evidence>
<protein>
    <recommendedName>
        <fullName evidence="4">Integrase</fullName>
    </recommendedName>
</protein>
<accession>A0ABP5RI13</accession>
<evidence type="ECO:0008006" key="4">
    <source>
        <dbReference type="Google" id="ProtNLM"/>
    </source>
</evidence>
<dbReference type="EMBL" id="BAAATR010000025">
    <property type="protein sequence ID" value="GAA2260848.1"/>
    <property type="molecule type" value="Genomic_DNA"/>
</dbReference>
<keyword evidence="3" id="KW-1185">Reference proteome</keyword>
<evidence type="ECO:0000313" key="2">
    <source>
        <dbReference type="EMBL" id="GAA2260848.1"/>
    </source>
</evidence>
<proteinExistence type="predicted"/>
<feature type="region of interest" description="Disordered" evidence="1">
    <location>
        <begin position="55"/>
        <end position="120"/>
    </location>
</feature>
<feature type="compositionally biased region" description="Low complexity" evidence="1">
    <location>
        <begin position="105"/>
        <end position="120"/>
    </location>
</feature>
<reference evidence="3" key="1">
    <citation type="journal article" date="2019" name="Int. J. Syst. Evol. Microbiol.">
        <title>The Global Catalogue of Microorganisms (GCM) 10K type strain sequencing project: providing services to taxonomists for standard genome sequencing and annotation.</title>
        <authorList>
            <consortium name="The Broad Institute Genomics Platform"/>
            <consortium name="The Broad Institute Genome Sequencing Center for Infectious Disease"/>
            <person name="Wu L."/>
            <person name="Ma J."/>
        </authorList>
    </citation>
    <scope>NUCLEOTIDE SEQUENCE [LARGE SCALE GENOMIC DNA]</scope>
    <source>
        <strain evidence="3">JCM 7356</strain>
    </source>
</reference>
<evidence type="ECO:0000313" key="3">
    <source>
        <dbReference type="Proteomes" id="UP001500305"/>
    </source>
</evidence>
<comment type="caution">
    <text evidence="2">The sequence shown here is derived from an EMBL/GenBank/DDBJ whole genome shotgun (WGS) entry which is preliminary data.</text>
</comment>
<gene>
    <name evidence="2" type="ORF">GCM10010430_51220</name>
</gene>
<organism evidence="2 3">
    <name type="scientific">Kitasatospora cystarginea</name>
    <dbReference type="NCBI Taxonomy" id="58350"/>
    <lineage>
        <taxon>Bacteria</taxon>
        <taxon>Bacillati</taxon>
        <taxon>Actinomycetota</taxon>
        <taxon>Actinomycetes</taxon>
        <taxon>Kitasatosporales</taxon>
        <taxon>Streptomycetaceae</taxon>
        <taxon>Kitasatospora</taxon>
    </lineage>
</organism>
<name>A0ABP5RI13_9ACTN</name>
<sequence length="120" mass="12845">MRYAVGIRWADGGGLTAKGRQRREDVRLEAAGLSAEGAKSPEAARILFREQLAAADSPRGRTVHRPGPALLRKADRQAPAAGRPSCDRYGSGSPSCRPGRRRAARACTASTSSTLRRCRS</sequence>